<accession>A0ABY0KIN9</accession>
<evidence type="ECO:0000313" key="2">
    <source>
        <dbReference type="Proteomes" id="UP000199405"/>
    </source>
</evidence>
<proteinExistence type="predicted"/>
<dbReference type="InterPro" id="IPR023393">
    <property type="entry name" value="START-like_dom_sf"/>
</dbReference>
<sequence>MLIERLRRLDPRVWNATPEEVADRYPCDRYLTVPFRSFVRAVDVAAPVPVVYRWLCQLKVAPYSYDLVDNLGRRSPRTLTPGAEKLAAGQKFLIFTVAEFALDDHLTGVIADRHRRSYGEVAVTYRVSPAPQGTRLVGRLDVGASTTFERARRSALAVGDALMGRRQLLNIKSLAEATARDAGA</sequence>
<dbReference type="Gene3D" id="3.30.530.20">
    <property type="match status" value="1"/>
</dbReference>
<gene>
    <name evidence="1" type="ORF">GA0070562_2199</name>
</gene>
<keyword evidence="2" id="KW-1185">Reference proteome</keyword>
<dbReference type="Proteomes" id="UP000199405">
    <property type="component" value="Unassembled WGS sequence"/>
</dbReference>
<comment type="caution">
    <text evidence="1">The sequence shown here is derived from an EMBL/GenBank/DDBJ whole genome shotgun (WGS) entry which is preliminary data.</text>
</comment>
<protein>
    <recommendedName>
        <fullName evidence="3">Polyketide cyclase / dehydrase and lipid transport</fullName>
    </recommendedName>
</protein>
<evidence type="ECO:0008006" key="3">
    <source>
        <dbReference type="Google" id="ProtNLM"/>
    </source>
</evidence>
<reference evidence="1 2" key="1">
    <citation type="submission" date="2016-06" db="EMBL/GenBank/DDBJ databases">
        <authorList>
            <person name="Varghese N."/>
            <person name="Submissions Spin"/>
        </authorList>
    </citation>
    <scope>NUCLEOTIDE SEQUENCE [LARGE SCALE GENOMIC DNA]</scope>
    <source>
        <strain evidence="1 2">DSM 45142</strain>
    </source>
</reference>
<organism evidence="1 2">
    <name type="scientific">Micromonospora tulbaghiae</name>
    <dbReference type="NCBI Taxonomy" id="479978"/>
    <lineage>
        <taxon>Bacteria</taxon>
        <taxon>Bacillati</taxon>
        <taxon>Actinomycetota</taxon>
        <taxon>Actinomycetes</taxon>
        <taxon>Micromonosporales</taxon>
        <taxon>Micromonosporaceae</taxon>
        <taxon>Micromonospora</taxon>
    </lineage>
</organism>
<dbReference type="EMBL" id="FMCQ01000002">
    <property type="protein sequence ID" value="SCE74213.1"/>
    <property type="molecule type" value="Genomic_DNA"/>
</dbReference>
<name>A0ABY0KIN9_9ACTN</name>
<evidence type="ECO:0000313" key="1">
    <source>
        <dbReference type="EMBL" id="SCE74213.1"/>
    </source>
</evidence>